<name>A0A0F9P390_9ZZZZ</name>
<dbReference type="EMBL" id="LAZR01003390">
    <property type="protein sequence ID" value="KKN18857.1"/>
    <property type="molecule type" value="Genomic_DNA"/>
</dbReference>
<comment type="caution">
    <text evidence="1">The sequence shown here is derived from an EMBL/GenBank/DDBJ whole genome shotgun (WGS) entry which is preliminary data.</text>
</comment>
<gene>
    <name evidence="1" type="ORF">LCGC14_0951660</name>
</gene>
<accession>A0A0F9P390</accession>
<proteinExistence type="predicted"/>
<organism evidence="1">
    <name type="scientific">marine sediment metagenome</name>
    <dbReference type="NCBI Taxonomy" id="412755"/>
    <lineage>
        <taxon>unclassified sequences</taxon>
        <taxon>metagenomes</taxon>
        <taxon>ecological metagenomes</taxon>
    </lineage>
</organism>
<dbReference type="AlphaFoldDB" id="A0A0F9P390"/>
<protein>
    <submittedName>
        <fullName evidence="1">Uncharacterized protein</fullName>
    </submittedName>
</protein>
<evidence type="ECO:0000313" key="1">
    <source>
        <dbReference type="EMBL" id="KKN18857.1"/>
    </source>
</evidence>
<reference evidence="1" key="1">
    <citation type="journal article" date="2015" name="Nature">
        <title>Complex archaea that bridge the gap between prokaryotes and eukaryotes.</title>
        <authorList>
            <person name="Spang A."/>
            <person name="Saw J.H."/>
            <person name="Jorgensen S.L."/>
            <person name="Zaremba-Niedzwiedzka K."/>
            <person name="Martijn J."/>
            <person name="Lind A.E."/>
            <person name="van Eijk R."/>
            <person name="Schleper C."/>
            <person name="Guy L."/>
            <person name="Ettema T.J."/>
        </authorList>
    </citation>
    <scope>NUCLEOTIDE SEQUENCE</scope>
</reference>
<sequence length="142" mass="15668">MTAIKSIKDIGKKFIDVTPGRAVQYGAGVKNPKKDWEQSTVAAEDNYEAGVTAAITRKAFSAGVKEAGNSKYKKGVEEKGVSRWPVGIRLALAAFVKGYGPYRDEIERTELPQRYPRRDPRNIDRVAAITKALGDLKERRGS</sequence>